<feature type="chain" id="PRO_5041916218" description="Protein RALF-like 24" evidence="7">
    <location>
        <begin position="29"/>
        <end position="137"/>
    </location>
</feature>
<feature type="signal peptide" evidence="7">
    <location>
        <begin position="1"/>
        <end position="28"/>
    </location>
</feature>
<dbReference type="PANTHER" id="PTHR33136:SF36">
    <property type="entry name" value="PROTEIN RALF-LIKE 31"/>
    <property type="match status" value="1"/>
</dbReference>
<dbReference type="GO" id="GO:0040008">
    <property type="term" value="P:regulation of growth"/>
    <property type="evidence" value="ECO:0007669"/>
    <property type="project" value="UniProtKB-ARBA"/>
</dbReference>
<dbReference type="Proteomes" id="UP001293593">
    <property type="component" value="Unassembled WGS sequence"/>
</dbReference>
<evidence type="ECO:0000256" key="2">
    <source>
        <dbReference type="ARBA" id="ARBA00009178"/>
    </source>
</evidence>
<dbReference type="Pfam" id="PF05498">
    <property type="entry name" value="RALF"/>
    <property type="match status" value="1"/>
</dbReference>
<reference evidence="8" key="1">
    <citation type="submission" date="2023-10" db="EMBL/GenBank/DDBJ databases">
        <title>Chromosome-level genome of the transformable northern wattle, Acacia crassicarpa.</title>
        <authorList>
            <person name="Massaro I."/>
            <person name="Sinha N.R."/>
            <person name="Poethig S."/>
            <person name="Leichty A.R."/>
        </authorList>
    </citation>
    <scope>NUCLEOTIDE SEQUENCE</scope>
    <source>
        <strain evidence="8">Acra3RX</strain>
        <tissue evidence="8">Leaf</tissue>
    </source>
</reference>
<organism evidence="8 9">
    <name type="scientific">Acacia crassicarpa</name>
    <name type="common">northern wattle</name>
    <dbReference type="NCBI Taxonomy" id="499986"/>
    <lineage>
        <taxon>Eukaryota</taxon>
        <taxon>Viridiplantae</taxon>
        <taxon>Streptophyta</taxon>
        <taxon>Embryophyta</taxon>
        <taxon>Tracheophyta</taxon>
        <taxon>Spermatophyta</taxon>
        <taxon>Magnoliopsida</taxon>
        <taxon>eudicotyledons</taxon>
        <taxon>Gunneridae</taxon>
        <taxon>Pentapetalae</taxon>
        <taxon>rosids</taxon>
        <taxon>fabids</taxon>
        <taxon>Fabales</taxon>
        <taxon>Fabaceae</taxon>
        <taxon>Caesalpinioideae</taxon>
        <taxon>mimosoid clade</taxon>
        <taxon>Acacieae</taxon>
        <taxon>Acacia</taxon>
    </lineage>
</organism>
<evidence type="ECO:0000313" key="8">
    <source>
        <dbReference type="EMBL" id="KAK4258206.1"/>
    </source>
</evidence>
<keyword evidence="6" id="KW-1015">Disulfide bond</keyword>
<dbReference type="GO" id="GO:0005179">
    <property type="term" value="F:hormone activity"/>
    <property type="evidence" value="ECO:0007669"/>
    <property type="project" value="UniProtKB-KW"/>
</dbReference>
<keyword evidence="5 7" id="KW-0732">Signal</keyword>
<comment type="similarity">
    <text evidence="2">Belongs to the plant rapid alkalinization factor (RALF) family.</text>
</comment>
<evidence type="ECO:0000256" key="6">
    <source>
        <dbReference type="ARBA" id="ARBA00023157"/>
    </source>
</evidence>
<evidence type="ECO:0000256" key="7">
    <source>
        <dbReference type="SAM" id="SignalP"/>
    </source>
</evidence>
<keyword evidence="3" id="KW-0964">Secreted</keyword>
<evidence type="ECO:0008006" key="10">
    <source>
        <dbReference type="Google" id="ProtNLM"/>
    </source>
</evidence>
<dbReference type="InterPro" id="IPR008801">
    <property type="entry name" value="RALF"/>
</dbReference>
<protein>
    <recommendedName>
        <fullName evidence="10">Protein RALF-like 24</fullName>
    </recommendedName>
</protein>
<dbReference type="GO" id="GO:0009506">
    <property type="term" value="C:plasmodesma"/>
    <property type="evidence" value="ECO:0007669"/>
    <property type="project" value="TreeGrafter"/>
</dbReference>
<comment type="subcellular location">
    <subcellularLocation>
        <location evidence="1">Secreted</location>
    </subcellularLocation>
</comment>
<dbReference type="AlphaFoldDB" id="A0AAE1MFM8"/>
<dbReference type="PANTHER" id="PTHR33136">
    <property type="entry name" value="RAPID ALKALINIZATION FACTOR-LIKE"/>
    <property type="match status" value="1"/>
</dbReference>
<comment type="caution">
    <text evidence="8">The sequence shown here is derived from an EMBL/GenBank/DDBJ whole genome shotgun (WGS) entry which is preliminary data.</text>
</comment>
<sequence length="137" mass="15746">MSQARFFLLLFFFKTFLYLSLVLPICHGLPLEDLDLLKQNEVSSDIMAKRVCTGSIGECLSLRETETTTMDSENYRRILAMMKKYISYDTLRRDMVPCDSPGASYYNCHARQANPYRRGCEIITTCARGTEFELLGD</sequence>
<evidence type="ECO:0000256" key="5">
    <source>
        <dbReference type="ARBA" id="ARBA00022729"/>
    </source>
</evidence>
<name>A0AAE1MFM8_9FABA</name>
<keyword evidence="4" id="KW-0372">Hormone</keyword>
<gene>
    <name evidence="8" type="ORF">QN277_007679</name>
</gene>
<dbReference type="GO" id="GO:0019722">
    <property type="term" value="P:calcium-mediated signaling"/>
    <property type="evidence" value="ECO:0007669"/>
    <property type="project" value="TreeGrafter"/>
</dbReference>
<accession>A0AAE1MFM8</accession>
<evidence type="ECO:0000313" key="9">
    <source>
        <dbReference type="Proteomes" id="UP001293593"/>
    </source>
</evidence>
<dbReference type="EMBL" id="JAWXYG010000012">
    <property type="protein sequence ID" value="KAK4258206.1"/>
    <property type="molecule type" value="Genomic_DNA"/>
</dbReference>
<evidence type="ECO:0000256" key="4">
    <source>
        <dbReference type="ARBA" id="ARBA00022702"/>
    </source>
</evidence>
<keyword evidence="9" id="KW-1185">Reference proteome</keyword>
<proteinExistence type="inferred from homology"/>
<evidence type="ECO:0000256" key="3">
    <source>
        <dbReference type="ARBA" id="ARBA00022525"/>
    </source>
</evidence>
<dbReference type="GO" id="GO:0005576">
    <property type="term" value="C:extracellular region"/>
    <property type="evidence" value="ECO:0007669"/>
    <property type="project" value="UniProtKB-SubCell"/>
</dbReference>
<evidence type="ECO:0000256" key="1">
    <source>
        <dbReference type="ARBA" id="ARBA00004613"/>
    </source>
</evidence>